<sequence>MIQLILVFCLSAGGASCKEVHPMMDGLDTPDACMRSAEIVAIDELHTRLDLQGYQLASWRCIIGGHDERAL</sequence>
<dbReference type="Proteomes" id="UP000032680">
    <property type="component" value="Unassembled WGS sequence"/>
</dbReference>
<evidence type="ECO:0000313" key="1">
    <source>
        <dbReference type="EMBL" id="GAN76322.1"/>
    </source>
</evidence>
<dbReference type="AlphaFoldDB" id="A0A0D6P3U6"/>
<dbReference type="RefSeq" id="WP_048860122.1">
    <property type="nucleotide sequence ID" value="NZ_BANB01000085.1"/>
</dbReference>
<comment type="caution">
    <text evidence="1">The sequence shown here is derived from an EMBL/GenBank/DDBJ whole genome shotgun (WGS) entry which is preliminary data.</text>
</comment>
<name>A0A0D6P3U6_9PROT</name>
<organism evidence="1 2">
    <name type="scientific">Acidisphaera rubrifaciens HS-AP3</name>
    <dbReference type="NCBI Taxonomy" id="1231350"/>
    <lineage>
        <taxon>Bacteria</taxon>
        <taxon>Pseudomonadati</taxon>
        <taxon>Pseudomonadota</taxon>
        <taxon>Alphaproteobacteria</taxon>
        <taxon>Acetobacterales</taxon>
        <taxon>Acetobacteraceae</taxon>
        <taxon>Acidisphaera</taxon>
    </lineage>
</organism>
<dbReference type="EMBL" id="BANB01000085">
    <property type="protein sequence ID" value="GAN76322.1"/>
    <property type="molecule type" value="Genomic_DNA"/>
</dbReference>
<accession>A0A0D6P3U6</accession>
<gene>
    <name evidence="1" type="ORF">Asru_0085_09</name>
</gene>
<reference evidence="1 2" key="1">
    <citation type="submission" date="2012-11" db="EMBL/GenBank/DDBJ databases">
        <title>Whole genome sequence of Acidisphaera rubrifaciens HS-AP3.</title>
        <authorList>
            <person name="Azuma Y."/>
            <person name="Higashiura N."/>
            <person name="Hirakawa H."/>
            <person name="Matsushita K."/>
        </authorList>
    </citation>
    <scope>NUCLEOTIDE SEQUENCE [LARGE SCALE GENOMIC DNA]</scope>
    <source>
        <strain evidence="1 2">HS-AP3</strain>
    </source>
</reference>
<protein>
    <submittedName>
        <fullName evidence="1">Uncharacterized protein</fullName>
    </submittedName>
</protein>
<evidence type="ECO:0000313" key="2">
    <source>
        <dbReference type="Proteomes" id="UP000032680"/>
    </source>
</evidence>
<proteinExistence type="predicted"/>
<dbReference type="OrthoDB" id="7363897at2"/>
<keyword evidence="2" id="KW-1185">Reference proteome</keyword>